<feature type="compositionally biased region" description="Low complexity" evidence="3">
    <location>
        <begin position="112"/>
        <end position="128"/>
    </location>
</feature>
<evidence type="ECO:0000313" key="5">
    <source>
        <dbReference type="EMBL" id="JAT56846.1"/>
    </source>
</evidence>
<dbReference type="GO" id="GO:0005634">
    <property type="term" value="C:nucleus"/>
    <property type="evidence" value="ECO:0007669"/>
    <property type="project" value="InterPro"/>
</dbReference>
<feature type="compositionally biased region" description="Basic and acidic residues" evidence="3">
    <location>
        <begin position="183"/>
        <end position="192"/>
    </location>
</feature>
<sequence length="281" mass="30064">WIWLCWGEGREGWEGKAMGKYMRKCSKGIGEVAVMEVTQVVGVRTRARALAMAAAEAAAGEASDAGAKRRKVDGGDQFCISYLQLRSRSLFLTRGRTRRMAAAETAGVALDSPATSGSSASGVSAAAGQGAGGGEWDRVSRCSSNASSEVLAAAAEKASSRSGGRHKPEGDDGSETTACNYDGELRRWRERITPSGELPVRESDNLESTASPGQSGRGQRRGSAPSAAAPLSAMMPSEAEIEEFFAAAERQEWKRFAEKYNYDVVKDVPLEGRYEWVQIKP</sequence>
<gene>
    <name evidence="5" type="primary">KRP3_5</name>
    <name evidence="5" type="ORF">g.38010</name>
</gene>
<dbReference type="AlphaFoldDB" id="A0A1D1YQC9"/>
<feature type="domain" description="Cyclin-dependent kinase inhibitor" evidence="4">
    <location>
        <begin position="235"/>
        <end position="278"/>
    </location>
</feature>
<dbReference type="Gene3D" id="4.10.365.10">
    <property type="entry name" value="p27"/>
    <property type="match status" value="1"/>
</dbReference>
<dbReference type="EMBL" id="GDJX01011090">
    <property type="protein sequence ID" value="JAT56846.1"/>
    <property type="molecule type" value="Transcribed_RNA"/>
</dbReference>
<accession>A0A1D1YQC9</accession>
<comment type="similarity">
    <text evidence="1">Belongs to the CDI family. ICK/KRP subfamily.</text>
</comment>
<feature type="region of interest" description="Disordered" evidence="3">
    <location>
        <begin position="105"/>
        <end position="233"/>
    </location>
</feature>
<name>A0A1D1YQC9_9ARAE</name>
<evidence type="ECO:0000256" key="3">
    <source>
        <dbReference type="SAM" id="MobiDB-lite"/>
    </source>
</evidence>
<dbReference type="InterPro" id="IPR044275">
    <property type="entry name" value="KRP"/>
</dbReference>
<dbReference type="InterPro" id="IPR003175">
    <property type="entry name" value="CDI_dom"/>
</dbReference>
<organism evidence="5">
    <name type="scientific">Anthurium amnicola</name>
    <dbReference type="NCBI Taxonomy" id="1678845"/>
    <lineage>
        <taxon>Eukaryota</taxon>
        <taxon>Viridiplantae</taxon>
        <taxon>Streptophyta</taxon>
        <taxon>Embryophyta</taxon>
        <taxon>Tracheophyta</taxon>
        <taxon>Spermatophyta</taxon>
        <taxon>Magnoliopsida</taxon>
        <taxon>Liliopsida</taxon>
        <taxon>Araceae</taxon>
        <taxon>Pothoideae</taxon>
        <taxon>Potheae</taxon>
        <taxon>Anthurium</taxon>
    </lineage>
</organism>
<dbReference type="Pfam" id="PF02234">
    <property type="entry name" value="CDI"/>
    <property type="match status" value="1"/>
</dbReference>
<dbReference type="InterPro" id="IPR044898">
    <property type="entry name" value="CDI_dom_sf"/>
</dbReference>
<dbReference type="GO" id="GO:0004861">
    <property type="term" value="F:cyclin-dependent protein serine/threonine kinase inhibitor activity"/>
    <property type="evidence" value="ECO:0007669"/>
    <property type="project" value="InterPro"/>
</dbReference>
<proteinExistence type="inferred from homology"/>
<evidence type="ECO:0000256" key="2">
    <source>
        <dbReference type="ARBA" id="ARBA00023013"/>
    </source>
</evidence>
<keyword evidence="2" id="KW-0649">Protein kinase inhibitor</keyword>
<feature type="compositionally biased region" description="Low complexity" evidence="3">
    <location>
        <begin position="221"/>
        <end position="233"/>
    </location>
</feature>
<dbReference type="PIRSF" id="PIRSF017811">
    <property type="entry name" value="CDK_inhib_pln"/>
    <property type="match status" value="1"/>
</dbReference>
<dbReference type="GO" id="GO:0051726">
    <property type="term" value="P:regulation of cell cycle"/>
    <property type="evidence" value="ECO:0007669"/>
    <property type="project" value="InterPro"/>
</dbReference>
<evidence type="ECO:0000256" key="1">
    <source>
        <dbReference type="ARBA" id="ARBA00010274"/>
    </source>
</evidence>
<protein>
    <submittedName>
        <fullName evidence="5">Cyclin-dependent kinase inhibitor 3</fullName>
    </submittedName>
</protein>
<feature type="non-terminal residue" evidence="5">
    <location>
        <position position="1"/>
    </location>
</feature>
<dbReference type="PANTHER" id="PTHR46776">
    <property type="entry name" value="CYCLIN-DEPENDENT KINASE INHIBITOR 4-RELATED"/>
    <property type="match status" value="1"/>
</dbReference>
<reference evidence="5" key="1">
    <citation type="submission" date="2015-07" db="EMBL/GenBank/DDBJ databases">
        <title>Transcriptome Assembly of Anthurium amnicola.</title>
        <authorList>
            <person name="Suzuki J."/>
        </authorList>
    </citation>
    <scope>NUCLEOTIDE SEQUENCE</scope>
</reference>
<evidence type="ECO:0000259" key="4">
    <source>
        <dbReference type="Pfam" id="PF02234"/>
    </source>
</evidence>